<dbReference type="NCBIfam" id="TIGR03353">
    <property type="entry name" value="VI_chp_4"/>
    <property type="match status" value="1"/>
</dbReference>
<dbReference type="KEGG" id="acek:FLP30_00785"/>
<dbReference type="Pfam" id="PF05936">
    <property type="entry name" value="T6SS_VasE"/>
    <property type="match status" value="1"/>
</dbReference>
<dbReference type="RefSeq" id="WP_149277913.1">
    <property type="nucleotide sequence ID" value="NZ_CP043506.1"/>
</dbReference>
<gene>
    <name evidence="1" type="primary">tssK</name>
    <name evidence="1" type="ORF">FLP30_00785</name>
</gene>
<dbReference type="Proteomes" id="UP000324536">
    <property type="component" value="Chromosome"/>
</dbReference>
<proteinExistence type="predicted"/>
<evidence type="ECO:0000313" key="1">
    <source>
        <dbReference type="EMBL" id="QEO16472.1"/>
    </source>
</evidence>
<dbReference type="PANTHER" id="PTHR35566">
    <property type="entry name" value="BLR3599 PROTEIN"/>
    <property type="match status" value="1"/>
</dbReference>
<reference evidence="1 2" key="1">
    <citation type="submission" date="2019-09" db="EMBL/GenBank/DDBJ databases">
        <title>Genome sequencing of strain KACC 21233.</title>
        <authorList>
            <person name="Heo J."/>
            <person name="Kim S.-J."/>
            <person name="Kim J.-S."/>
            <person name="Hong S.-B."/>
            <person name="Kwon S.-W."/>
        </authorList>
    </citation>
    <scope>NUCLEOTIDE SEQUENCE [LARGE SCALE GENOMIC DNA]</scope>
    <source>
        <strain evidence="1 2">KACC 21233</strain>
    </source>
</reference>
<dbReference type="InterPro" id="IPR010263">
    <property type="entry name" value="T6SS_TssK"/>
</dbReference>
<keyword evidence="2" id="KW-1185">Reference proteome</keyword>
<dbReference type="AlphaFoldDB" id="A0A5C1YNQ4"/>
<dbReference type="EMBL" id="CP043506">
    <property type="protein sequence ID" value="QEO16472.1"/>
    <property type="molecule type" value="Genomic_DNA"/>
</dbReference>
<dbReference type="PANTHER" id="PTHR35566:SF1">
    <property type="entry name" value="TYPE VI SECRETION SYSTEM BASEPLATE COMPONENT TSSK1"/>
    <property type="match status" value="1"/>
</dbReference>
<sequence length="440" mass="48796">MSYTTRPLWFEGQLVSPQHLQQLNRWTEDELMRRQNTVAECSWGVHSLRFDESQLAIGKVAPVQGRIIFPDGTIVDFPDRDQTPAPLQIDPDTTDALVWLTLPLRNGDGQEVGEKQRLFAASADLRDSTGQGGGQRQVVTAGYNTALTCSAEHASGVVRVPLCRILRVNATGAVQLDRQFAPPSLRSGAHPLFQVMAREVQGIVAGRAMMLARRVDPARGGTDLASMLDFMLLQTLNSAGLIFAWLGADEERRPSDYYAELLRLLGAVSTFGRETRLPETVEPWHHADPGRSLVRLTDMLRFILSDLSVDTAIALPLENRAVGLWVSLISDRVLLENARFVVMASASLESEQLRRILPGVTKVAAAETVQEIVSLQLPGIPLRPLPVAPRELPYRSGTVYFELDRTSSLWQQLLNSSAFVIHVGNIVPDLKLEFWALRQR</sequence>
<accession>A0A5C1YNQ4</accession>
<organism evidence="1 2">
    <name type="scientific">Acetobacter vaccinii</name>
    <dbReference type="NCBI Taxonomy" id="2592655"/>
    <lineage>
        <taxon>Bacteria</taxon>
        <taxon>Pseudomonadati</taxon>
        <taxon>Pseudomonadota</taxon>
        <taxon>Alphaproteobacteria</taxon>
        <taxon>Acetobacterales</taxon>
        <taxon>Acetobacteraceae</taxon>
        <taxon>Acetobacter</taxon>
    </lineage>
</organism>
<protein>
    <submittedName>
        <fullName evidence="1">Type VI secretion system baseplate subunit TssK</fullName>
    </submittedName>
</protein>
<name>A0A5C1YNQ4_9PROT</name>
<evidence type="ECO:0000313" key="2">
    <source>
        <dbReference type="Proteomes" id="UP000324536"/>
    </source>
</evidence>
<dbReference type="OrthoDB" id="9775333at2"/>